<reference evidence="3" key="1">
    <citation type="journal article" date="2020" name="mSystems">
        <title>Genome- and Community-Level Interaction Insights into Carbon Utilization and Element Cycling Functions of Hydrothermarchaeota in Hydrothermal Sediment.</title>
        <authorList>
            <person name="Zhou Z."/>
            <person name="Liu Y."/>
            <person name="Xu W."/>
            <person name="Pan J."/>
            <person name="Luo Z.H."/>
            <person name="Li M."/>
        </authorList>
    </citation>
    <scope>NUCLEOTIDE SEQUENCE [LARGE SCALE GENOMIC DNA]</scope>
    <source>
        <strain evidence="3">SpSt-12</strain>
        <strain evidence="4">SpSt-87</strain>
    </source>
</reference>
<dbReference type="PANTHER" id="PTHR36566">
    <property type="entry name" value="NICKEL INSERTION PROTEIN-RELATED"/>
    <property type="match status" value="1"/>
</dbReference>
<evidence type="ECO:0000313" key="4">
    <source>
        <dbReference type="EMBL" id="HFW32394.1"/>
    </source>
</evidence>
<comment type="similarity">
    <text evidence="2">Belongs to the LarC family.</text>
</comment>
<organism evidence="3">
    <name type="scientific">Archaeoglobus fulgidus</name>
    <dbReference type="NCBI Taxonomy" id="2234"/>
    <lineage>
        <taxon>Archaea</taxon>
        <taxon>Methanobacteriati</taxon>
        <taxon>Methanobacteriota</taxon>
        <taxon>Archaeoglobi</taxon>
        <taxon>Archaeoglobales</taxon>
        <taxon>Archaeoglobaceae</taxon>
        <taxon>Archaeoglobus</taxon>
    </lineage>
</organism>
<dbReference type="EMBL" id="DSCQ01000084">
    <property type="protein sequence ID" value="HET21809.1"/>
    <property type="molecule type" value="Genomic_DNA"/>
</dbReference>
<dbReference type="EMBL" id="DTLB01000034">
    <property type="protein sequence ID" value="HFW32394.1"/>
    <property type="molecule type" value="Genomic_DNA"/>
</dbReference>
<evidence type="ECO:0000256" key="1">
    <source>
        <dbReference type="ARBA" id="ARBA00022596"/>
    </source>
</evidence>
<dbReference type="NCBIfam" id="TIGR00299">
    <property type="entry name" value="nickel pincer cofactor biosynthesis protein LarC"/>
    <property type="match status" value="1"/>
</dbReference>
<evidence type="ECO:0000256" key="2">
    <source>
        <dbReference type="HAMAP-Rule" id="MF_01074"/>
    </source>
</evidence>
<dbReference type="GO" id="GO:0016151">
    <property type="term" value="F:nickel cation binding"/>
    <property type="evidence" value="ECO:0007669"/>
    <property type="project" value="UniProtKB-UniRule"/>
</dbReference>
<proteinExistence type="inferred from homology"/>
<keyword evidence="2" id="KW-0456">Lyase</keyword>
<comment type="caution">
    <text evidence="3">The sequence shown here is derived from an EMBL/GenBank/DDBJ whole genome shotgun (WGS) entry which is preliminary data.</text>
</comment>
<name>A0A7C2S987_ARCFL</name>
<accession>A0A7C2S987</accession>
<dbReference type="HAMAP" id="MF_01074">
    <property type="entry name" value="LarC"/>
    <property type="match status" value="1"/>
</dbReference>
<protein>
    <recommendedName>
        <fullName evidence="2">Putative nickel insertion protein</fullName>
    </recommendedName>
</protein>
<dbReference type="Gene3D" id="3.10.20.300">
    <property type="entry name" value="mk0293 like domain"/>
    <property type="match status" value="1"/>
</dbReference>
<dbReference type="AlphaFoldDB" id="A0A7C2S987"/>
<dbReference type="Pfam" id="PF01969">
    <property type="entry name" value="Ni_insertion"/>
    <property type="match status" value="1"/>
</dbReference>
<dbReference type="PANTHER" id="PTHR36566:SF1">
    <property type="entry name" value="PYRIDINIUM-3,5-BISTHIOCARBOXYLIC ACID MONONUCLEOTIDE NICKEL INSERTION PROTEIN"/>
    <property type="match status" value="1"/>
</dbReference>
<dbReference type="InterPro" id="IPR002822">
    <property type="entry name" value="Ni_insertion"/>
</dbReference>
<evidence type="ECO:0000313" key="3">
    <source>
        <dbReference type="EMBL" id="HET21809.1"/>
    </source>
</evidence>
<sequence>MKVAILDAFNGASGDMILASLLDFGIDKGEIEDTVSALGIDIRYRLAKVNVKGILAKRIEVEEKGGHRSFKEVLSIIKNSKLEDEVKKNAVAIFELIAKAEAKVHGRNYRESVFHEVGADDAIFDVVCCVRAFENLKKEGYTFFATPIRAGSGFVEFSHGKYPVPAPAVLEILKNSSLKFIMDGEGELLTPTGAAILSHYCKPLKPFPLKVREISYGAGKRETDVPNVLRLILGEAAFHDCIAVIETNLDDLSGEMLGHAMKKLLERDDVLDLVMIPAYGKKMRPASILKAISPMHRAEEVAAEIMRLTGSLGVRVIPVYHRVISRREMETVKVKIRGREFEVRVKRSYPGFELLKPEFDDVVAIAENLNAPVGVVYREILKKIGAENADSERE</sequence>
<dbReference type="Gene3D" id="3.30.70.1380">
    <property type="entry name" value="Transcriptional regulatory protein pf0864 domain like"/>
    <property type="match status" value="1"/>
</dbReference>
<keyword evidence="1 2" id="KW-0533">Nickel</keyword>
<gene>
    <name evidence="3" type="primary">larC</name>
    <name evidence="3" type="ORF">ENN70_07080</name>
    <name evidence="4" type="ORF">ENW66_05520</name>
</gene>
<dbReference type="GO" id="GO:0016829">
    <property type="term" value="F:lyase activity"/>
    <property type="evidence" value="ECO:0007669"/>
    <property type="project" value="UniProtKB-UniRule"/>
</dbReference>